<keyword evidence="2" id="KW-0378">Hydrolase</keyword>
<name>A0AAE3EUZ0_9FLAO</name>
<proteinExistence type="predicted"/>
<dbReference type="AlphaFoldDB" id="A0AAE3EUZ0"/>
<dbReference type="Proteomes" id="UP001200642">
    <property type="component" value="Unassembled WGS sequence"/>
</dbReference>
<feature type="domain" description="Endonuclease/exonuclease/phosphatase" evidence="1">
    <location>
        <begin position="52"/>
        <end position="357"/>
    </location>
</feature>
<dbReference type="GO" id="GO:0004519">
    <property type="term" value="F:endonuclease activity"/>
    <property type="evidence" value="ECO:0007669"/>
    <property type="project" value="UniProtKB-KW"/>
</dbReference>
<gene>
    <name evidence="2" type="ORF">K8352_12060</name>
</gene>
<dbReference type="Gene3D" id="3.60.10.10">
    <property type="entry name" value="Endonuclease/exonuclease/phosphatase"/>
    <property type="match status" value="1"/>
</dbReference>
<dbReference type="RefSeq" id="WP_317902629.1">
    <property type="nucleotide sequence ID" value="NZ_JAIRBC010000016.1"/>
</dbReference>
<evidence type="ECO:0000313" key="3">
    <source>
        <dbReference type="Proteomes" id="UP001200642"/>
    </source>
</evidence>
<dbReference type="InterPro" id="IPR036691">
    <property type="entry name" value="Endo/exonu/phosph_ase_sf"/>
</dbReference>
<dbReference type="InterPro" id="IPR005135">
    <property type="entry name" value="Endo/exonuclease/phosphatase"/>
</dbReference>
<dbReference type="PROSITE" id="PS51257">
    <property type="entry name" value="PROKAR_LIPOPROTEIN"/>
    <property type="match status" value="1"/>
</dbReference>
<organism evidence="2 3">
    <name type="scientific">Cerina litoralis</name>
    <dbReference type="NCBI Taxonomy" id="2874477"/>
    <lineage>
        <taxon>Bacteria</taxon>
        <taxon>Pseudomonadati</taxon>
        <taxon>Bacteroidota</taxon>
        <taxon>Flavobacteriia</taxon>
        <taxon>Flavobacteriales</taxon>
        <taxon>Flavobacteriaceae</taxon>
        <taxon>Cerina</taxon>
    </lineage>
</organism>
<evidence type="ECO:0000313" key="2">
    <source>
        <dbReference type="EMBL" id="MCG2461487.1"/>
    </source>
</evidence>
<evidence type="ECO:0000259" key="1">
    <source>
        <dbReference type="Pfam" id="PF03372"/>
    </source>
</evidence>
<dbReference type="Pfam" id="PF03372">
    <property type="entry name" value="Exo_endo_phos"/>
    <property type="match status" value="1"/>
</dbReference>
<dbReference type="EMBL" id="JAIRBC010000016">
    <property type="protein sequence ID" value="MCG2461487.1"/>
    <property type="molecule type" value="Genomic_DNA"/>
</dbReference>
<keyword evidence="3" id="KW-1185">Reference proteome</keyword>
<protein>
    <submittedName>
        <fullName evidence="2">Endonuclease/exonuclease/phosphatase family protein</fullName>
    </submittedName>
</protein>
<dbReference type="SUPFAM" id="SSF56219">
    <property type="entry name" value="DNase I-like"/>
    <property type="match status" value="1"/>
</dbReference>
<comment type="caution">
    <text evidence="2">The sequence shown here is derived from an EMBL/GenBank/DDBJ whole genome shotgun (WGS) entry which is preliminary data.</text>
</comment>
<dbReference type="PANTHER" id="PTHR41349:SF1">
    <property type="entry name" value="PROTEIN CBG08683"/>
    <property type="match status" value="1"/>
</dbReference>
<dbReference type="PANTHER" id="PTHR41349">
    <property type="match status" value="1"/>
</dbReference>
<keyword evidence="2" id="KW-0540">Nuclease</keyword>
<accession>A0AAE3EUZ0</accession>
<keyword evidence="2" id="KW-0255">Endonuclease</keyword>
<sequence>MRKLFLYYIALFFFVFTLGCNSYSQEKEMALTEQETPKETKPYFDGTLKVLQLNIWQEGTEVAGGFDAIVDEVIHTGADIVALSEVRNYDDKSLATRLVNAMAEKGLVYYSKQSQDSGILSRFPIISQTAPYPPENDHGSITKAIINIAGTTVAFYSAHLDYTHYECYLPRGYSGVTWKKLPPPILDVDKILEQNLGSERDEAIAIFVADAKKEHKKGNLVLLGGDFNEPSHLDWTKATKDRFDHHGTVVPWNNSITLQENGFMDAYRVKYPDPVEYPGITWPANNIQVILSKLLWAKDADERDRIDFIYYHPDARLVLQDIVIVGREGCIVNGERIDTNPDREKFLQPEGIWPSDHKGVLAIFEIKSNTMS</sequence>
<reference evidence="2" key="1">
    <citation type="submission" date="2023-02" db="EMBL/GenBank/DDBJ databases">
        <title>Genome of Flavobacteriaceae gen. nov. sp. strain F89.</title>
        <authorList>
            <person name="Wang Y."/>
        </authorList>
    </citation>
    <scope>NUCLEOTIDE SEQUENCE</scope>
    <source>
        <strain evidence="2">F89</strain>
    </source>
</reference>